<proteinExistence type="predicted"/>
<dbReference type="AlphaFoldDB" id="A0A6N9HIJ4"/>
<sequence>MSQNGGRSTKRPGILRIILEEVRDAFRRNRRANRLAKARDRLEVGDLAPMLELARLSVGEAWLALADYYAAQQPQNPALATQAYHSALQCHDWVERPARAYEEYDRRRFLGIGATQDMQALATEWKSGHLPGNRRETQLAWIHTCGPADLRDPKEAWWWIALAEARWGQCEDVALPSFSAAELREYLVRSVQDEDRLNLHDKAKAYAYAEFASGK</sequence>
<dbReference type="EMBL" id="WWCJ01000008">
    <property type="protein sequence ID" value="MYN02923.1"/>
    <property type="molecule type" value="Genomic_DNA"/>
</dbReference>
<evidence type="ECO:0008006" key="3">
    <source>
        <dbReference type="Google" id="ProtNLM"/>
    </source>
</evidence>
<reference evidence="1 2" key="1">
    <citation type="submission" date="2019-12" db="EMBL/GenBank/DDBJ databases">
        <title>Novel species isolated from a subtropical stream in China.</title>
        <authorList>
            <person name="Lu H."/>
        </authorList>
    </citation>
    <scope>NUCLEOTIDE SEQUENCE [LARGE SCALE GENOMIC DNA]</scope>
    <source>
        <strain evidence="1 2">DS3</strain>
    </source>
</reference>
<evidence type="ECO:0000313" key="2">
    <source>
        <dbReference type="Proteomes" id="UP000448575"/>
    </source>
</evidence>
<comment type="caution">
    <text evidence="1">The sequence shown here is derived from an EMBL/GenBank/DDBJ whole genome shotgun (WGS) entry which is preliminary data.</text>
</comment>
<dbReference type="Proteomes" id="UP000448575">
    <property type="component" value="Unassembled WGS sequence"/>
</dbReference>
<dbReference type="RefSeq" id="WP_161025912.1">
    <property type="nucleotide sequence ID" value="NZ_WWCJ01000008.1"/>
</dbReference>
<name>A0A6N9HIJ4_9BURK</name>
<evidence type="ECO:0000313" key="1">
    <source>
        <dbReference type="EMBL" id="MYN02923.1"/>
    </source>
</evidence>
<accession>A0A6N9HIJ4</accession>
<organism evidence="1 2">
    <name type="scientific">Pseudoduganella guangdongensis</name>
    <dbReference type="NCBI Taxonomy" id="2692179"/>
    <lineage>
        <taxon>Bacteria</taxon>
        <taxon>Pseudomonadati</taxon>
        <taxon>Pseudomonadota</taxon>
        <taxon>Betaproteobacteria</taxon>
        <taxon>Burkholderiales</taxon>
        <taxon>Oxalobacteraceae</taxon>
        <taxon>Telluria group</taxon>
        <taxon>Pseudoduganella</taxon>
    </lineage>
</organism>
<protein>
    <recommendedName>
        <fullName evidence="3">Sel1 repeat family protein</fullName>
    </recommendedName>
</protein>
<gene>
    <name evidence="1" type="ORF">GTP41_12510</name>
</gene>
<keyword evidence="2" id="KW-1185">Reference proteome</keyword>